<keyword evidence="2" id="KW-1185">Reference proteome</keyword>
<organism evidence="1 2">
    <name type="scientific">Thomasclavelia cocleata</name>
    <dbReference type="NCBI Taxonomy" id="69824"/>
    <lineage>
        <taxon>Bacteria</taxon>
        <taxon>Bacillati</taxon>
        <taxon>Bacillota</taxon>
        <taxon>Erysipelotrichia</taxon>
        <taxon>Erysipelotrichales</taxon>
        <taxon>Coprobacillaceae</taxon>
        <taxon>Thomasclavelia</taxon>
    </lineage>
</organism>
<accession>A0A1I0GQ48</accession>
<proteinExistence type="predicted"/>
<dbReference type="Pfam" id="PF04531">
    <property type="entry name" value="Phage_holin_1"/>
    <property type="match status" value="1"/>
</dbReference>
<gene>
    <name evidence="1" type="ORF">SAMN04489758_1346</name>
</gene>
<protein>
    <submittedName>
        <fullName evidence="1">Holin, phage phi LC3 family</fullName>
    </submittedName>
</protein>
<evidence type="ECO:0000313" key="2">
    <source>
        <dbReference type="Proteomes" id="UP000198558"/>
    </source>
</evidence>
<dbReference type="InterPro" id="IPR006485">
    <property type="entry name" value="Phage-like_holin"/>
</dbReference>
<dbReference type="AlphaFoldDB" id="A0A1I0GQ48"/>
<evidence type="ECO:0000313" key="1">
    <source>
        <dbReference type="EMBL" id="SET73470.1"/>
    </source>
</evidence>
<name>A0A1I0GQ48_9FIRM</name>
<dbReference type="RefSeq" id="WP_169924267.1">
    <property type="nucleotide sequence ID" value="NZ_CAMJBU010000122.1"/>
</dbReference>
<dbReference type="EMBL" id="FOIN01000034">
    <property type="protein sequence ID" value="SET73470.1"/>
    <property type="molecule type" value="Genomic_DNA"/>
</dbReference>
<sequence>MKNINLKVRLKNPVFLIQIILAVLTPVLAYAGLRAEDITTWSTLMKLLINAFKNPYVLSLVFISVFNAINDPTTPGLKDKRLDENCN</sequence>
<dbReference type="GeneID" id="78289128"/>
<dbReference type="Proteomes" id="UP000198558">
    <property type="component" value="Unassembled WGS sequence"/>
</dbReference>
<reference evidence="2" key="1">
    <citation type="submission" date="2016-10" db="EMBL/GenBank/DDBJ databases">
        <authorList>
            <person name="Varghese N."/>
            <person name="Submissions S."/>
        </authorList>
    </citation>
    <scope>NUCLEOTIDE SEQUENCE [LARGE SCALE GENOMIC DNA]</scope>
    <source>
        <strain evidence="2">DSM 1551</strain>
    </source>
</reference>